<keyword evidence="1" id="KW-0547">Nucleotide-binding</keyword>
<dbReference type="Gene3D" id="3.40.50.300">
    <property type="entry name" value="P-loop containing nucleotide triphosphate hydrolases"/>
    <property type="match status" value="1"/>
</dbReference>
<dbReference type="Proteomes" id="UP000451386">
    <property type="component" value="Unassembled WGS sequence"/>
</dbReference>
<feature type="region of interest" description="Disordered" evidence="3">
    <location>
        <begin position="263"/>
        <end position="304"/>
    </location>
</feature>
<proteinExistence type="predicted"/>
<dbReference type="InterPro" id="IPR027417">
    <property type="entry name" value="P-loop_NTPase"/>
</dbReference>
<dbReference type="EMBL" id="WDOP01000017">
    <property type="protein sequence ID" value="KAB7486004.1"/>
    <property type="molecule type" value="Genomic_DNA"/>
</dbReference>
<gene>
    <name evidence="5" type="ORF">GBA83_09755</name>
</gene>
<feature type="compositionally biased region" description="Basic and acidic residues" evidence="3">
    <location>
        <begin position="274"/>
        <end position="304"/>
    </location>
</feature>
<dbReference type="AlphaFoldDB" id="A0A7J5TLK9"/>
<evidence type="ECO:0000256" key="3">
    <source>
        <dbReference type="SAM" id="MobiDB-lite"/>
    </source>
</evidence>
<keyword evidence="2 5" id="KW-0067">ATP-binding</keyword>
<name>A0A7J5TLK9_BIFBI</name>
<accession>A0A7J5TLK9</accession>
<evidence type="ECO:0000313" key="5">
    <source>
        <dbReference type="EMBL" id="KAB7486004.1"/>
    </source>
</evidence>
<dbReference type="GO" id="GO:0005524">
    <property type="term" value="F:ATP binding"/>
    <property type="evidence" value="ECO:0007669"/>
    <property type="project" value="UniProtKB-KW"/>
</dbReference>
<organism evidence="5 6">
    <name type="scientific">Bifidobacterium bifidum</name>
    <dbReference type="NCBI Taxonomy" id="1681"/>
    <lineage>
        <taxon>Bacteria</taxon>
        <taxon>Bacillati</taxon>
        <taxon>Actinomycetota</taxon>
        <taxon>Actinomycetes</taxon>
        <taxon>Bifidobacteriales</taxon>
        <taxon>Bifidobacteriaceae</taxon>
        <taxon>Bifidobacterium</taxon>
    </lineage>
</organism>
<evidence type="ECO:0000256" key="1">
    <source>
        <dbReference type="ARBA" id="ARBA00022741"/>
    </source>
</evidence>
<protein>
    <submittedName>
        <fullName evidence="5">Sugar ABC transporter ATP-binding protein</fullName>
    </submittedName>
</protein>
<dbReference type="InterPro" id="IPR003439">
    <property type="entry name" value="ABC_transporter-like_ATP-bd"/>
</dbReference>
<sequence length="304" mass="32579">MAGWMACCRPTGLQSLALLALGEDVHRHGAQEHKTLDRLHHCGVDAHDRQALVDDAHDQCADNGAGKSTLVHVLAGLEQPDAGSIAVGGETVRLDGVAKAIDLGIAPAFQQPQFCENLDVSANIFLGREMRQGFASRDDEGMYNKAREVLNTLSTSVRAGQSIASLSGGQRQTIAIARTLLNDPSLIVLDEPTASLSVTQTAEVLDYIVRLRSDDRSVIMVCHDLPNVFAVADRIVVMRLGEIRAVHNTSETSYEEDIAEIAGVGGSGTTPSRPCERASRARMPIARESHPRPSRGGDRDGTMA</sequence>
<reference evidence="5 6" key="1">
    <citation type="journal article" date="2019" name="Nat. Med.">
        <title>A library of human gut bacterial isolates paired with longitudinal multiomics data enables mechanistic microbiome research.</title>
        <authorList>
            <person name="Poyet M."/>
            <person name="Groussin M."/>
            <person name="Gibbons S.M."/>
            <person name="Avila-Pacheco J."/>
            <person name="Jiang X."/>
            <person name="Kearney S.M."/>
            <person name="Perrotta A.R."/>
            <person name="Berdy B."/>
            <person name="Zhao S."/>
            <person name="Lieberman T.D."/>
            <person name="Swanson P.K."/>
            <person name="Smith M."/>
            <person name="Roesemann S."/>
            <person name="Alexander J.E."/>
            <person name="Rich S.A."/>
            <person name="Livny J."/>
            <person name="Vlamakis H."/>
            <person name="Clish C."/>
            <person name="Bullock K."/>
            <person name="Deik A."/>
            <person name="Scott J."/>
            <person name="Pierce K.A."/>
            <person name="Xavier R.J."/>
            <person name="Alm E.J."/>
        </authorList>
    </citation>
    <scope>NUCLEOTIDE SEQUENCE [LARGE SCALE GENOMIC DNA]</scope>
    <source>
        <strain evidence="5 6">BIOML-A13</strain>
    </source>
</reference>
<evidence type="ECO:0000313" key="6">
    <source>
        <dbReference type="Proteomes" id="UP000451386"/>
    </source>
</evidence>
<comment type="caution">
    <text evidence="5">The sequence shown here is derived from an EMBL/GenBank/DDBJ whole genome shotgun (WGS) entry which is preliminary data.</text>
</comment>
<dbReference type="PROSITE" id="PS50893">
    <property type="entry name" value="ABC_TRANSPORTER_2"/>
    <property type="match status" value="1"/>
</dbReference>
<dbReference type="PANTHER" id="PTHR43790">
    <property type="entry name" value="CARBOHYDRATE TRANSPORT ATP-BINDING PROTEIN MG119-RELATED"/>
    <property type="match status" value="1"/>
</dbReference>
<dbReference type="Pfam" id="PF00005">
    <property type="entry name" value="ABC_tran"/>
    <property type="match status" value="1"/>
</dbReference>
<dbReference type="GO" id="GO:0016887">
    <property type="term" value="F:ATP hydrolysis activity"/>
    <property type="evidence" value="ECO:0007669"/>
    <property type="project" value="InterPro"/>
</dbReference>
<dbReference type="InterPro" id="IPR050107">
    <property type="entry name" value="ABC_carbohydrate_import_ATPase"/>
</dbReference>
<dbReference type="SMART" id="SM00382">
    <property type="entry name" value="AAA"/>
    <property type="match status" value="1"/>
</dbReference>
<evidence type="ECO:0000259" key="4">
    <source>
        <dbReference type="PROSITE" id="PS50893"/>
    </source>
</evidence>
<dbReference type="PANTHER" id="PTHR43790:SF8">
    <property type="entry name" value="SUGAR ABC TRANSPORTER ATP-BINDING PROTEIN"/>
    <property type="match status" value="1"/>
</dbReference>
<dbReference type="SUPFAM" id="SSF52540">
    <property type="entry name" value="P-loop containing nucleoside triphosphate hydrolases"/>
    <property type="match status" value="1"/>
</dbReference>
<feature type="domain" description="ABC transporter" evidence="4">
    <location>
        <begin position="20"/>
        <end position="265"/>
    </location>
</feature>
<evidence type="ECO:0000256" key="2">
    <source>
        <dbReference type="ARBA" id="ARBA00022840"/>
    </source>
</evidence>
<dbReference type="InterPro" id="IPR003593">
    <property type="entry name" value="AAA+_ATPase"/>
</dbReference>